<evidence type="ECO:0000313" key="3">
    <source>
        <dbReference type="Proteomes" id="UP001230466"/>
    </source>
</evidence>
<evidence type="ECO:0000256" key="1">
    <source>
        <dbReference type="SAM" id="MobiDB-lite"/>
    </source>
</evidence>
<dbReference type="InterPro" id="IPR047749">
    <property type="entry name" value="STY4528-like"/>
</dbReference>
<dbReference type="EMBL" id="JASAYJ010000007">
    <property type="protein sequence ID" value="MDP8187023.1"/>
    <property type="molecule type" value="Genomic_DNA"/>
</dbReference>
<protein>
    <submittedName>
        <fullName evidence="2">STY4528 family pathogenicity island replication protein</fullName>
    </submittedName>
</protein>
<reference evidence="2" key="1">
    <citation type="journal article" date="2023" name="Front. Microbiol.">
        <title>Phylogeography and host specificity of Pasteurellaceae pathogenic to sea-farmed fish in the north-east Atlantic.</title>
        <authorList>
            <person name="Gulla S."/>
            <person name="Colquhoun D.J."/>
            <person name="Olsen A.B."/>
            <person name="Spilsberg B."/>
            <person name="Lagesen K."/>
            <person name="Aakesson C.P."/>
            <person name="Strom S."/>
            <person name="Manji F."/>
            <person name="Birkbeck T.H."/>
            <person name="Nilsen H.K."/>
        </authorList>
    </citation>
    <scope>NUCLEOTIDE SEQUENCE</scope>
    <source>
        <strain evidence="2">VIB1234</strain>
    </source>
</reference>
<dbReference type="RefSeq" id="WP_211597847.1">
    <property type="nucleotide sequence ID" value="NZ_JAGRQI010000009.1"/>
</dbReference>
<evidence type="ECO:0000313" key="2">
    <source>
        <dbReference type="EMBL" id="MDP8187023.1"/>
    </source>
</evidence>
<dbReference type="Proteomes" id="UP001230466">
    <property type="component" value="Unassembled WGS sequence"/>
</dbReference>
<dbReference type="NCBIfam" id="NF040582">
    <property type="entry name" value="STY4528_fam"/>
    <property type="match status" value="1"/>
</dbReference>
<dbReference type="AlphaFoldDB" id="A0AAW8CPE2"/>
<gene>
    <name evidence="2" type="ORF">QJU78_04440</name>
</gene>
<name>A0AAW8CPE2_9PAST</name>
<organism evidence="2 3">
    <name type="scientific">Pasteurella atlantica</name>
    <dbReference type="NCBI Taxonomy" id="2827233"/>
    <lineage>
        <taxon>Bacteria</taxon>
        <taxon>Pseudomonadati</taxon>
        <taxon>Pseudomonadota</taxon>
        <taxon>Gammaproteobacteria</taxon>
        <taxon>Pasteurellales</taxon>
        <taxon>Pasteurellaceae</taxon>
        <taxon>Pasteurella</taxon>
    </lineage>
</organism>
<accession>A0AAW8CPE2</accession>
<sequence>MSSDKKNNLFDSIFENETQHKDGLLFFGNEQETVPKRLLYDPCLTPRAKFTWQLIKSKAREFQEGVFPSYEVLGKLLSDKPFDKNASLSRKKISQTLLLLRLTRWLTLCEKIRNEKGHIKGNLYLLHDEPVPILDAVQLDSDYLDLLKTNLKHKDPIVSGVANYIVEKVMTDKSQWHYVSHVDWLKTRYQSFKQERLCSSVSTGELSQKIDNLLSSNRELSQKTDNSLSFNRELSQKTDNSLSFNRELSQKIDNSLSSNRELSQKTDNSLSSNRELSQKTDNSLSSQQYKYSTVYINKYCTGRVEEIDFDNIQLKLTDYDKKIIAQAMNGLDLGLCQAILFEVDIRVQKGDIKKIWGYLMSVIKKAHIGGFKPHLLEQYLSKQESQKSLDIPSNFNKNNTLNTKLVLTTQEERTARAEAIRQFRESLVV</sequence>
<proteinExistence type="predicted"/>
<comment type="caution">
    <text evidence="2">The sequence shown here is derived from an EMBL/GenBank/DDBJ whole genome shotgun (WGS) entry which is preliminary data.</text>
</comment>
<feature type="region of interest" description="Disordered" evidence="1">
    <location>
        <begin position="255"/>
        <end position="283"/>
    </location>
</feature>